<dbReference type="Proteomes" id="UP000823989">
    <property type="component" value="Unassembled WGS sequence"/>
</dbReference>
<evidence type="ECO:0000259" key="1">
    <source>
        <dbReference type="Pfam" id="PF10740"/>
    </source>
</evidence>
<dbReference type="Gene3D" id="3.40.50.10490">
    <property type="entry name" value="Glucose-6-phosphate isomerase like protein, domain 1"/>
    <property type="match status" value="1"/>
</dbReference>
<dbReference type="EMBL" id="DXHR01000034">
    <property type="protein sequence ID" value="HIW13529.1"/>
    <property type="molecule type" value="Genomic_DNA"/>
</dbReference>
<reference evidence="2" key="1">
    <citation type="journal article" date="2021" name="PeerJ">
        <title>Extensive microbial diversity within the chicken gut microbiome revealed by metagenomics and culture.</title>
        <authorList>
            <person name="Gilroy R."/>
            <person name="Ravi A."/>
            <person name="Getino M."/>
            <person name="Pursley I."/>
            <person name="Horton D.L."/>
            <person name="Alikhan N.F."/>
            <person name="Baker D."/>
            <person name="Gharbi K."/>
            <person name="Hall N."/>
            <person name="Watson M."/>
            <person name="Adriaenssens E.M."/>
            <person name="Foster-Nyarko E."/>
            <person name="Jarju S."/>
            <person name="Secka A."/>
            <person name="Antonio M."/>
            <person name="Oren A."/>
            <person name="Chaudhuri R.R."/>
            <person name="La Ragione R."/>
            <person name="Hildebrand F."/>
            <person name="Pallen M.J."/>
        </authorList>
    </citation>
    <scope>NUCLEOTIDE SEQUENCE</scope>
    <source>
        <strain evidence="2">ChiHjej13B12-752</strain>
    </source>
</reference>
<gene>
    <name evidence="2" type="ORF">H9891_10300</name>
</gene>
<evidence type="ECO:0000313" key="3">
    <source>
        <dbReference type="Proteomes" id="UP000823989"/>
    </source>
</evidence>
<feature type="domain" description="DUF2529" evidence="1">
    <location>
        <begin position="1"/>
        <end position="166"/>
    </location>
</feature>
<evidence type="ECO:0000313" key="2">
    <source>
        <dbReference type="EMBL" id="HIW13529.1"/>
    </source>
</evidence>
<proteinExistence type="predicted"/>
<dbReference type="InterPro" id="IPR019676">
    <property type="entry name" value="DUF2529"/>
</dbReference>
<reference evidence="2" key="2">
    <citation type="submission" date="2021-04" db="EMBL/GenBank/DDBJ databases">
        <authorList>
            <person name="Gilroy R."/>
        </authorList>
    </citation>
    <scope>NUCLEOTIDE SEQUENCE</scope>
    <source>
        <strain evidence="2">ChiHjej13B12-752</strain>
    </source>
</reference>
<dbReference type="AlphaFoldDB" id="A0A9D1QIW2"/>
<organism evidence="2 3">
    <name type="scientific">Candidatus Salinicoccus stercoripullorum</name>
    <dbReference type="NCBI Taxonomy" id="2838756"/>
    <lineage>
        <taxon>Bacteria</taxon>
        <taxon>Bacillati</taxon>
        <taxon>Bacillota</taxon>
        <taxon>Bacilli</taxon>
        <taxon>Bacillales</taxon>
        <taxon>Staphylococcaceae</taxon>
        <taxon>Salinicoccus</taxon>
    </lineage>
</organism>
<dbReference type="Pfam" id="PF10740">
    <property type="entry name" value="DUF2529"/>
    <property type="match status" value="1"/>
</dbReference>
<name>A0A9D1QIW2_9STAP</name>
<protein>
    <submittedName>
        <fullName evidence="2">DUF2529 domain-containing protein</fullName>
    </submittedName>
</protein>
<comment type="caution">
    <text evidence="2">The sequence shown here is derived from an EMBL/GenBank/DDBJ whole genome shotgun (WGS) entry which is preliminary data.</text>
</comment>
<sequence length="170" mass="19364">MDKILQTQLVNIYNHIDAQSEEIEMAARLLAQAVHSEGEIFIKTFHDIAGMENFLIEGTLSLAKAKQLKDVSQVATPDRVLVAAGVFDEEVKAFTESLETAGVEFVLVSNFNKHESERMNQIHHYIDLSSPRPLIPTPNFDKIVNPYMSAFLYIYDHLYVLIDEMTNEDY</sequence>
<accession>A0A9D1QIW2</accession>